<dbReference type="GeneID" id="19404088"/>
<reference evidence="2 3" key="1">
    <citation type="journal article" date="2012" name="PLoS Pathog.">
        <title>Diverse lifestyles and strategies of plant pathogenesis encoded in the genomes of eighteen Dothideomycetes fungi.</title>
        <authorList>
            <person name="Ohm R.A."/>
            <person name="Feau N."/>
            <person name="Henrissat B."/>
            <person name="Schoch C.L."/>
            <person name="Horwitz B.A."/>
            <person name="Barry K.W."/>
            <person name="Condon B.J."/>
            <person name="Copeland A.C."/>
            <person name="Dhillon B."/>
            <person name="Glaser F."/>
            <person name="Hesse C.N."/>
            <person name="Kosti I."/>
            <person name="LaButti K."/>
            <person name="Lindquist E.A."/>
            <person name="Lucas S."/>
            <person name="Salamov A.A."/>
            <person name="Bradshaw R.E."/>
            <person name="Ciuffetti L."/>
            <person name="Hamelin R.C."/>
            <person name="Kema G.H.J."/>
            <person name="Lawrence C."/>
            <person name="Scott J.A."/>
            <person name="Spatafora J.W."/>
            <person name="Turgeon B.G."/>
            <person name="de Wit P.J.G.M."/>
            <person name="Zhong S."/>
            <person name="Goodwin S.B."/>
            <person name="Grigoriev I.V."/>
        </authorList>
    </citation>
    <scope>NUCLEOTIDE SEQUENCE [LARGE SCALE GENOMIC DNA]</scope>
    <source>
        <strain evidence="3">28A</strain>
    </source>
</reference>
<feature type="transmembrane region" description="Helical" evidence="1">
    <location>
        <begin position="421"/>
        <end position="442"/>
    </location>
</feature>
<name>R0KS07_EXST2</name>
<dbReference type="Proteomes" id="UP000016935">
    <property type="component" value="Unassembled WGS sequence"/>
</dbReference>
<dbReference type="HOGENOM" id="CLU_048161_0_0_1"/>
<evidence type="ECO:0000313" key="3">
    <source>
        <dbReference type="Proteomes" id="UP000016935"/>
    </source>
</evidence>
<dbReference type="AlphaFoldDB" id="R0KS07"/>
<evidence type="ECO:0000256" key="1">
    <source>
        <dbReference type="SAM" id="Phobius"/>
    </source>
</evidence>
<protein>
    <submittedName>
        <fullName evidence="2">Uncharacterized protein</fullName>
    </submittedName>
</protein>
<keyword evidence="1" id="KW-1133">Transmembrane helix</keyword>
<gene>
    <name evidence="2" type="ORF">SETTUDRAFT_36096</name>
</gene>
<reference evidence="2 3" key="2">
    <citation type="journal article" date="2013" name="PLoS Genet.">
        <title>Comparative genome structure, secondary metabolite, and effector coding capacity across Cochliobolus pathogens.</title>
        <authorList>
            <person name="Condon B.J."/>
            <person name="Leng Y."/>
            <person name="Wu D."/>
            <person name="Bushley K.E."/>
            <person name="Ohm R.A."/>
            <person name="Otillar R."/>
            <person name="Martin J."/>
            <person name="Schackwitz W."/>
            <person name="Grimwood J."/>
            <person name="MohdZainudin N."/>
            <person name="Xue C."/>
            <person name="Wang R."/>
            <person name="Manning V.A."/>
            <person name="Dhillon B."/>
            <person name="Tu Z.J."/>
            <person name="Steffenson B.J."/>
            <person name="Salamov A."/>
            <person name="Sun H."/>
            <person name="Lowry S."/>
            <person name="LaButti K."/>
            <person name="Han J."/>
            <person name="Copeland A."/>
            <person name="Lindquist E."/>
            <person name="Barry K."/>
            <person name="Schmutz J."/>
            <person name="Baker S.E."/>
            <person name="Ciuffetti L.M."/>
            <person name="Grigoriev I.V."/>
            <person name="Zhong S."/>
            <person name="Turgeon B.G."/>
        </authorList>
    </citation>
    <scope>NUCLEOTIDE SEQUENCE [LARGE SCALE GENOMIC DNA]</scope>
    <source>
        <strain evidence="3">28A</strain>
    </source>
</reference>
<dbReference type="EMBL" id="KB908482">
    <property type="protein sequence ID" value="EOA90577.1"/>
    <property type="molecule type" value="Genomic_DNA"/>
</dbReference>
<dbReference type="OrthoDB" id="3800555at2759"/>
<dbReference type="RefSeq" id="XP_008021254.1">
    <property type="nucleotide sequence ID" value="XM_008023063.1"/>
</dbReference>
<proteinExistence type="predicted"/>
<keyword evidence="1" id="KW-0812">Transmembrane</keyword>
<evidence type="ECO:0000313" key="2">
    <source>
        <dbReference type="EMBL" id="EOA90577.1"/>
    </source>
</evidence>
<organism evidence="2 3">
    <name type="scientific">Exserohilum turcicum (strain 28A)</name>
    <name type="common">Northern leaf blight fungus</name>
    <name type="synonym">Setosphaeria turcica</name>
    <dbReference type="NCBI Taxonomy" id="671987"/>
    <lineage>
        <taxon>Eukaryota</taxon>
        <taxon>Fungi</taxon>
        <taxon>Dikarya</taxon>
        <taxon>Ascomycota</taxon>
        <taxon>Pezizomycotina</taxon>
        <taxon>Dothideomycetes</taxon>
        <taxon>Pleosporomycetidae</taxon>
        <taxon>Pleosporales</taxon>
        <taxon>Pleosporineae</taxon>
        <taxon>Pleosporaceae</taxon>
        <taxon>Exserohilum</taxon>
    </lineage>
</organism>
<sequence>MPATDGMTTEQNNKDEFAAEYELQTLQQLPHAKGYPATDCISYPPCPPSPPKDLDSAHWNGDRITQASTSTTPIEYPRRLITPAGYHLGPHGEGWQSTRSSLSRFHHDYSTLSLPRRDNLKNMGFGGCLVVPTPRERPDYQVVAEYQGLKLGRVSDAVPYLLGPRSIIDRIQAVLEHEAKFPATIYDDNYLSGNASPEYTDRDKALIAILSSLRVPEYVRLEKGDWYPQGLAARFDALLLYKHTAKSGVKTAHVTISEFHQMAQIWLLLPNPALVHGDYANVKNHWIDIASKLRERDVDISKIDLDLYQALTLKLEGEQLASKLDEIARWARDGTLDQRYDQYMQTVATQNTMTIARSIAAASSLSHTDARYSKRFTHKYPQGHTAQQRGAAMDAEQIKKQKEVAKMNALREKKRKRRNKCFFVAFMVLLFGGAVGSMLWAMGTRRWDFTQGGGQTG</sequence>
<keyword evidence="1" id="KW-0472">Membrane</keyword>
<accession>R0KS07</accession>
<keyword evidence="3" id="KW-1185">Reference proteome</keyword>